<evidence type="ECO:0000313" key="3">
    <source>
        <dbReference type="Proteomes" id="UP001160148"/>
    </source>
</evidence>
<gene>
    <name evidence="2" type="ORF">MEUPH1_LOCUS26887</name>
</gene>
<accession>A0AAV0XY72</accession>
<dbReference type="AlphaFoldDB" id="A0AAV0XY72"/>
<dbReference type="Pfam" id="PF16064">
    <property type="entry name" value="DUF4806"/>
    <property type="match status" value="1"/>
</dbReference>
<keyword evidence="3" id="KW-1185">Reference proteome</keyword>
<dbReference type="EMBL" id="CARXXK010001085">
    <property type="protein sequence ID" value="CAI6373093.1"/>
    <property type="molecule type" value="Genomic_DNA"/>
</dbReference>
<evidence type="ECO:0000259" key="1">
    <source>
        <dbReference type="Pfam" id="PF16064"/>
    </source>
</evidence>
<dbReference type="InterPro" id="IPR032071">
    <property type="entry name" value="DUF4806"/>
</dbReference>
<comment type="caution">
    <text evidence="2">The sequence shown here is derived from an EMBL/GenBank/DDBJ whole genome shotgun (WGS) entry which is preliminary data.</text>
</comment>
<evidence type="ECO:0000313" key="2">
    <source>
        <dbReference type="EMBL" id="CAI6373093.1"/>
    </source>
</evidence>
<protein>
    <recommendedName>
        <fullName evidence="1">DUF4806 domain-containing protein</fullName>
    </recommendedName>
</protein>
<feature type="domain" description="DUF4806" evidence="1">
    <location>
        <begin position="30"/>
        <end position="108"/>
    </location>
</feature>
<name>A0AAV0XY72_9HEMI</name>
<organism evidence="2 3">
    <name type="scientific">Macrosiphum euphorbiae</name>
    <name type="common">potato aphid</name>
    <dbReference type="NCBI Taxonomy" id="13131"/>
    <lineage>
        <taxon>Eukaryota</taxon>
        <taxon>Metazoa</taxon>
        <taxon>Ecdysozoa</taxon>
        <taxon>Arthropoda</taxon>
        <taxon>Hexapoda</taxon>
        <taxon>Insecta</taxon>
        <taxon>Pterygota</taxon>
        <taxon>Neoptera</taxon>
        <taxon>Paraneoptera</taxon>
        <taxon>Hemiptera</taxon>
        <taxon>Sternorrhyncha</taxon>
        <taxon>Aphidomorpha</taxon>
        <taxon>Aphidoidea</taxon>
        <taxon>Aphididae</taxon>
        <taxon>Macrosiphini</taxon>
        <taxon>Macrosiphum</taxon>
    </lineage>
</organism>
<sequence length="111" mass="12577">MLENVNNICSELDVTKHSNLTAVSVLNNENLPISNEATINNFEMSLESSAYIDKVVSKLSLSVGKTIPETIRRMMQKLFVDDWLRNYSYIGFKGKNKFSSLHSCKILFEAV</sequence>
<dbReference type="Proteomes" id="UP001160148">
    <property type="component" value="Unassembled WGS sequence"/>
</dbReference>
<reference evidence="2 3" key="1">
    <citation type="submission" date="2023-01" db="EMBL/GenBank/DDBJ databases">
        <authorList>
            <person name="Whitehead M."/>
        </authorList>
    </citation>
    <scope>NUCLEOTIDE SEQUENCE [LARGE SCALE GENOMIC DNA]</scope>
</reference>
<proteinExistence type="predicted"/>